<dbReference type="WBParaSite" id="ES5_v2.g25984.t1">
    <property type="protein sequence ID" value="ES5_v2.g25984.t1"/>
    <property type="gene ID" value="ES5_v2.g25984"/>
</dbReference>
<evidence type="ECO:0000313" key="1">
    <source>
        <dbReference type="Proteomes" id="UP000887579"/>
    </source>
</evidence>
<proteinExistence type="predicted"/>
<accession>A0AC34G8W5</accession>
<dbReference type="Proteomes" id="UP000887579">
    <property type="component" value="Unplaced"/>
</dbReference>
<name>A0AC34G8W5_9BILA</name>
<reference evidence="2" key="1">
    <citation type="submission" date="2022-11" db="UniProtKB">
        <authorList>
            <consortium name="WormBaseParasite"/>
        </authorList>
    </citation>
    <scope>IDENTIFICATION</scope>
</reference>
<protein>
    <submittedName>
        <fullName evidence="2">Uncharacterized protein</fullName>
    </submittedName>
</protein>
<evidence type="ECO:0000313" key="2">
    <source>
        <dbReference type="WBParaSite" id="ES5_v2.g25984.t1"/>
    </source>
</evidence>
<sequence length="425" mass="48440">MVFPHCETNLRDPATFIDCTKGVKDVSVLYDKLENFPREVVIDPMHSVYRGPFEDDLKKLIKGFRVDPSERLLIKFSETAKEKIELLLSKIKFPCEYQRLKIRSLNAFSNYKASELKLFCLYIVPTLLPYIASLETDQKLSPYIESMMIYTSAIRLLVQSRVNNDEINAAETILNFWHQNRQALWGIKAMTFKAHENLHLANQVRIHGPLSTHSAFAGESAIGQIGKFISCYRMEVSVKQIAERLSLKQASRGWLDKNGSPDVKRYFNFNVTQSEKKVSDPAAEVLTFLYHREMDSNKLYGSISISGFTICPFLDSGSTDCFIAVHTQYGVKPIKIMAIVQDGANGIMFCGFPLKASPYSEIINGSGFLGSQPLAYQNCFFGVKDDFLENELMLCSINDFRAKYVLIEVFQMNYLIVMPHPYEHN</sequence>
<organism evidence="1 2">
    <name type="scientific">Panagrolaimus sp. ES5</name>
    <dbReference type="NCBI Taxonomy" id="591445"/>
    <lineage>
        <taxon>Eukaryota</taxon>
        <taxon>Metazoa</taxon>
        <taxon>Ecdysozoa</taxon>
        <taxon>Nematoda</taxon>
        <taxon>Chromadorea</taxon>
        <taxon>Rhabditida</taxon>
        <taxon>Tylenchina</taxon>
        <taxon>Panagrolaimomorpha</taxon>
        <taxon>Panagrolaimoidea</taxon>
        <taxon>Panagrolaimidae</taxon>
        <taxon>Panagrolaimus</taxon>
    </lineage>
</organism>